<keyword evidence="4" id="KW-1185">Reference proteome</keyword>
<accession>A0A914CR58</accession>
<evidence type="ECO:0000256" key="2">
    <source>
        <dbReference type="SAM" id="MobiDB-lite"/>
    </source>
</evidence>
<dbReference type="InterPro" id="IPR036612">
    <property type="entry name" value="KH_dom_type_1_sf"/>
</dbReference>
<dbReference type="Pfam" id="PF22675">
    <property type="entry name" value="KH-I_KHDC4-BBP"/>
    <property type="match status" value="1"/>
</dbReference>
<dbReference type="GO" id="GO:0003729">
    <property type="term" value="F:mRNA binding"/>
    <property type="evidence" value="ECO:0007669"/>
    <property type="project" value="TreeGrafter"/>
</dbReference>
<evidence type="ECO:0000259" key="3">
    <source>
        <dbReference type="SMART" id="SM00322"/>
    </source>
</evidence>
<evidence type="ECO:0000256" key="1">
    <source>
        <dbReference type="ARBA" id="ARBA00022884"/>
    </source>
</evidence>
<dbReference type="InterPro" id="IPR045071">
    <property type="entry name" value="BBP-like"/>
</dbReference>
<organism evidence="4 5">
    <name type="scientific">Acrobeloides nanus</name>
    <dbReference type="NCBI Taxonomy" id="290746"/>
    <lineage>
        <taxon>Eukaryota</taxon>
        <taxon>Metazoa</taxon>
        <taxon>Ecdysozoa</taxon>
        <taxon>Nematoda</taxon>
        <taxon>Chromadorea</taxon>
        <taxon>Rhabditida</taxon>
        <taxon>Tylenchina</taxon>
        <taxon>Cephalobomorpha</taxon>
        <taxon>Cephaloboidea</taxon>
        <taxon>Cephalobidae</taxon>
        <taxon>Acrobeloides</taxon>
    </lineage>
</organism>
<dbReference type="WBParaSite" id="ACRNAN_scaffold13550.g21584.t1">
    <property type="protein sequence ID" value="ACRNAN_scaffold13550.g21584.t1"/>
    <property type="gene ID" value="ACRNAN_scaffold13550.g21584"/>
</dbReference>
<dbReference type="AlphaFoldDB" id="A0A914CR58"/>
<dbReference type="Proteomes" id="UP000887540">
    <property type="component" value="Unplaced"/>
</dbReference>
<protein>
    <submittedName>
        <fullName evidence="5">K Homology domain-containing protein</fullName>
    </submittedName>
</protein>
<dbReference type="PANTHER" id="PTHR11208:SF117">
    <property type="entry name" value="KH DOMAIN-CONTAINING PROTEIN"/>
    <property type="match status" value="1"/>
</dbReference>
<evidence type="ECO:0000313" key="4">
    <source>
        <dbReference type="Proteomes" id="UP000887540"/>
    </source>
</evidence>
<dbReference type="GO" id="GO:0005634">
    <property type="term" value="C:nucleus"/>
    <property type="evidence" value="ECO:0007669"/>
    <property type="project" value="TreeGrafter"/>
</dbReference>
<feature type="domain" description="K Homology" evidence="3">
    <location>
        <begin position="198"/>
        <end position="260"/>
    </location>
</feature>
<dbReference type="InterPro" id="IPR055256">
    <property type="entry name" value="KH_1_KHDC4/BBP-like"/>
</dbReference>
<dbReference type="PANTHER" id="PTHR11208">
    <property type="entry name" value="RNA-BINDING PROTEIN RELATED"/>
    <property type="match status" value="1"/>
</dbReference>
<sequence length="330" mass="37570">MMSSSNPTFPSREEEKDDDLRTAIAFETEPVVTTYTANEMLHLKPESVPLKLNEQATRFSQSISDIDYFDSLIRDLVEISRLLAQNPSLFRVGDSLCRLDACMGGVYAAWTRLLASHVLPPQPGHHSINQFSALKRTTPPKSGSSSDGSPLNNWRTRSSLGSQGLSPPMKWRLARSDLLDPIDLMGYTNIQAIPVHVHKLEKKVFIPEVPNYNFIGRILGPRGISARQIEADANCKIFIRGKGSMKDREKEKHFIDQAGYEHLRENLHVHITTEAPELVDCQRRMDRAVSIIESLLTPDYDEYKRTQLLQLAIMNGNYRPYKKKHKKWTK</sequence>
<dbReference type="SMART" id="SM00322">
    <property type="entry name" value="KH"/>
    <property type="match status" value="1"/>
</dbReference>
<evidence type="ECO:0000313" key="5">
    <source>
        <dbReference type="WBParaSite" id="ACRNAN_scaffold13550.g21584.t1"/>
    </source>
</evidence>
<feature type="region of interest" description="Disordered" evidence="2">
    <location>
        <begin position="135"/>
        <end position="167"/>
    </location>
</feature>
<feature type="compositionally biased region" description="Polar residues" evidence="2">
    <location>
        <begin position="150"/>
        <end position="165"/>
    </location>
</feature>
<reference evidence="5" key="1">
    <citation type="submission" date="2022-11" db="UniProtKB">
        <authorList>
            <consortium name="WormBaseParasite"/>
        </authorList>
    </citation>
    <scope>IDENTIFICATION</scope>
</reference>
<proteinExistence type="predicted"/>
<dbReference type="SUPFAM" id="SSF54791">
    <property type="entry name" value="Eukaryotic type KH-domain (KH-domain type I)"/>
    <property type="match status" value="1"/>
</dbReference>
<dbReference type="Gene3D" id="3.30.1370.10">
    <property type="entry name" value="K Homology domain, type 1"/>
    <property type="match status" value="1"/>
</dbReference>
<name>A0A914CR58_9BILA</name>
<dbReference type="InterPro" id="IPR004087">
    <property type="entry name" value="KH_dom"/>
</dbReference>
<keyword evidence="1" id="KW-0694">RNA-binding</keyword>
<dbReference type="GO" id="GO:0048024">
    <property type="term" value="P:regulation of mRNA splicing, via spliceosome"/>
    <property type="evidence" value="ECO:0007669"/>
    <property type="project" value="TreeGrafter"/>
</dbReference>